<evidence type="ECO:0000256" key="6">
    <source>
        <dbReference type="ARBA" id="ARBA00022777"/>
    </source>
</evidence>
<gene>
    <name evidence="14" type="primary">rfaE1</name>
    <name evidence="10" type="synonym">hldE</name>
    <name evidence="14" type="ORF">ENW48_06190</name>
</gene>
<dbReference type="GO" id="GO:0097171">
    <property type="term" value="P:ADP-L-glycero-beta-D-manno-heptose biosynthetic process"/>
    <property type="evidence" value="ECO:0007669"/>
    <property type="project" value="UniProtKB-UniPathway"/>
</dbReference>
<dbReference type="InterPro" id="IPR011913">
    <property type="entry name" value="RfaE_dom_I"/>
</dbReference>
<accession>A0A7C5ALQ3</accession>
<proteinExistence type="inferred from homology"/>
<dbReference type="NCBIfam" id="TIGR02198">
    <property type="entry name" value="rfaE_dom_I"/>
    <property type="match status" value="1"/>
</dbReference>
<comment type="function">
    <text evidence="2 10">Catalyzes the ADP transfer from ATP to D-glycero-beta-D-manno-heptose 1-phosphate, yielding ADP-D-glycero-beta-D-manno-heptose.</text>
</comment>
<evidence type="ECO:0000256" key="2">
    <source>
        <dbReference type="ARBA" id="ARBA00003753"/>
    </source>
</evidence>
<dbReference type="EC" id="2.7.1.167" evidence="10"/>
<feature type="binding site" evidence="10">
    <location>
        <begin position="243"/>
        <end position="246"/>
    </location>
    <ligand>
        <name>ATP</name>
        <dbReference type="ChEBI" id="CHEBI:30616"/>
    </ligand>
</feature>
<keyword evidence="3 10" id="KW-0808">Transferase</keyword>
<name>A0A7C5ALQ3_9BACT</name>
<dbReference type="PANTHER" id="PTHR46969:SF1">
    <property type="entry name" value="BIFUNCTIONAL PROTEIN HLDE"/>
    <property type="match status" value="1"/>
</dbReference>
<dbReference type="GO" id="GO:0033786">
    <property type="term" value="F:heptose-1-phosphate adenylyltransferase activity"/>
    <property type="evidence" value="ECO:0007669"/>
    <property type="project" value="UniProtKB-UniRule"/>
</dbReference>
<keyword evidence="4 10" id="KW-0548">Nucleotidyltransferase</keyword>
<dbReference type="GO" id="GO:0033785">
    <property type="term" value="F:heptose 7-phosphate kinase activity"/>
    <property type="evidence" value="ECO:0007669"/>
    <property type="project" value="UniProtKB-UniRule"/>
</dbReference>
<dbReference type="HAMAP" id="MF_01603">
    <property type="entry name" value="HldE"/>
    <property type="match status" value="1"/>
</dbReference>
<feature type="region of interest" description="Cytidylyltransferase" evidence="10">
    <location>
        <begin position="393"/>
        <end position="523"/>
    </location>
</feature>
<comment type="similarity">
    <text evidence="10">In the C-terminal section; belongs to the cytidylyltransferase family.</text>
</comment>
<keyword evidence="5 10" id="KW-0547">Nucleotide-binding</keyword>
<comment type="catalytic activity">
    <reaction evidence="10">
        <text>D-glycero-beta-D-manno-heptose 1-phosphate + ATP + H(+) = ADP-D-glycero-beta-D-manno-heptose + diphosphate</text>
        <dbReference type="Rhea" id="RHEA:27465"/>
        <dbReference type="ChEBI" id="CHEBI:15378"/>
        <dbReference type="ChEBI" id="CHEBI:30616"/>
        <dbReference type="ChEBI" id="CHEBI:33019"/>
        <dbReference type="ChEBI" id="CHEBI:59967"/>
        <dbReference type="ChEBI" id="CHEBI:61593"/>
        <dbReference type="EC" id="2.7.7.70"/>
    </reaction>
</comment>
<evidence type="ECO:0000256" key="10">
    <source>
        <dbReference type="HAMAP-Rule" id="MF_01603"/>
    </source>
</evidence>
<evidence type="ECO:0000256" key="4">
    <source>
        <dbReference type="ARBA" id="ARBA00022695"/>
    </source>
</evidence>
<dbReference type="SUPFAM" id="SSF53613">
    <property type="entry name" value="Ribokinase-like"/>
    <property type="match status" value="1"/>
</dbReference>
<dbReference type="UniPathway" id="UPA00356">
    <property type="reaction ID" value="UER00437"/>
</dbReference>
<evidence type="ECO:0000256" key="11">
    <source>
        <dbReference type="SAM" id="MobiDB-lite"/>
    </source>
</evidence>
<comment type="pathway">
    <text evidence="10">Nucleotide-sugar biosynthesis; ADP-L-glycero-beta-D-manno-heptose biosynthesis; ADP-L-glycero-beta-D-manno-heptose from D-glycero-beta-D-manno-heptose 7-phosphate: step 1/4.</text>
</comment>
<feature type="active site" evidence="10">
    <location>
        <position position="313"/>
    </location>
</feature>
<dbReference type="GO" id="GO:0005829">
    <property type="term" value="C:cytosol"/>
    <property type="evidence" value="ECO:0007669"/>
    <property type="project" value="TreeGrafter"/>
</dbReference>
<evidence type="ECO:0000259" key="13">
    <source>
        <dbReference type="Pfam" id="PF01467"/>
    </source>
</evidence>
<feature type="domain" description="Cytidyltransferase-like" evidence="13">
    <location>
        <begin position="393"/>
        <end position="496"/>
    </location>
</feature>
<reference evidence="14" key="1">
    <citation type="journal article" date="2020" name="mSystems">
        <title>Genome- and Community-Level Interaction Insights into Carbon Utilization and Element Cycling Functions of Hydrothermarchaeota in Hydrothermal Sediment.</title>
        <authorList>
            <person name="Zhou Z."/>
            <person name="Liu Y."/>
            <person name="Xu W."/>
            <person name="Pan J."/>
            <person name="Luo Z.H."/>
            <person name="Li M."/>
        </authorList>
    </citation>
    <scope>NUCLEOTIDE SEQUENCE [LARGE SCALE GENOMIC DNA]</scope>
    <source>
        <strain evidence="14">SpSt-853</strain>
    </source>
</reference>
<dbReference type="Pfam" id="PF01467">
    <property type="entry name" value="CTP_transf_like"/>
    <property type="match status" value="1"/>
</dbReference>
<dbReference type="Gene3D" id="3.40.50.620">
    <property type="entry name" value="HUPs"/>
    <property type="match status" value="1"/>
</dbReference>
<dbReference type="InterPro" id="IPR014729">
    <property type="entry name" value="Rossmann-like_a/b/a_fold"/>
</dbReference>
<dbReference type="InterPro" id="IPR029056">
    <property type="entry name" value="Ribokinase-like"/>
</dbReference>
<feature type="region of interest" description="Disordered" evidence="11">
    <location>
        <begin position="1"/>
        <end position="31"/>
    </location>
</feature>
<evidence type="ECO:0000256" key="8">
    <source>
        <dbReference type="ARBA" id="ARBA00023268"/>
    </source>
</evidence>
<dbReference type="CDD" id="cd01172">
    <property type="entry name" value="RfaE_like"/>
    <property type="match status" value="1"/>
</dbReference>
<evidence type="ECO:0000256" key="5">
    <source>
        <dbReference type="ARBA" id="ARBA00022741"/>
    </source>
</evidence>
<protein>
    <recommendedName>
        <fullName evidence="10">Bifunctional protein HldE</fullName>
    </recommendedName>
    <domain>
        <recommendedName>
            <fullName evidence="10">D-beta-D-heptose 7-phosphate kinase</fullName>
            <ecNumber evidence="10">2.7.1.167</ecNumber>
        </recommendedName>
        <alternativeName>
            <fullName evidence="10">D-beta-D-heptose 7-phosphotransferase</fullName>
        </alternativeName>
        <alternativeName>
            <fullName evidence="10">D-glycero-beta-D-manno-heptose-7-phosphate kinase</fullName>
        </alternativeName>
    </domain>
    <domain>
        <recommendedName>
            <fullName evidence="10">D-beta-D-heptose 1-phosphate adenylyltransferase</fullName>
            <ecNumber evidence="10">2.7.7.70</ecNumber>
        </recommendedName>
        <alternativeName>
            <fullName evidence="10">D-glycero-beta-D-manno-heptose 1-phosphate adenylyltransferase</fullName>
        </alternativeName>
    </domain>
</protein>
<keyword evidence="9 10" id="KW-0119">Carbohydrate metabolism</keyword>
<evidence type="ECO:0000259" key="12">
    <source>
        <dbReference type="Pfam" id="PF00294"/>
    </source>
</evidence>
<evidence type="ECO:0000256" key="1">
    <source>
        <dbReference type="ARBA" id="ARBA00002319"/>
    </source>
</evidence>
<dbReference type="InterPro" id="IPR004821">
    <property type="entry name" value="Cyt_trans-like"/>
</dbReference>
<organism evidence="14">
    <name type="scientific">Desulfobacca acetoxidans</name>
    <dbReference type="NCBI Taxonomy" id="60893"/>
    <lineage>
        <taxon>Bacteria</taxon>
        <taxon>Pseudomonadati</taxon>
        <taxon>Thermodesulfobacteriota</taxon>
        <taxon>Desulfobaccia</taxon>
        <taxon>Desulfobaccales</taxon>
        <taxon>Desulfobaccaceae</taxon>
        <taxon>Desulfobacca</taxon>
    </lineage>
</organism>
<comment type="pathway">
    <text evidence="10">Nucleotide-sugar biosynthesis; ADP-L-glycero-beta-D-manno-heptose biosynthesis; ADP-L-glycero-beta-D-manno-heptose from D-glycero-beta-D-manno-heptose 7-phosphate: step 3/4.</text>
</comment>
<evidence type="ECO:0000256" key="9">
    <source>
        <dbReference type="ARBA" id="ARBA00023277"/>
    </source>
</evidence>
<sequence length="523" mass="57552">MYNKAHTLLNGNSPTPSSPETSGLRENRGEDLHNSGFPIYRRLRHLNPRGFSRARLLVAGDFMLDEYIWGRVNRISPEAPVTVVDVERETRTLGGAGNVVNNLAALGAQVEVIGLVGADPQAEILRQELVRLGADDQGLFTDPSRRTTRKTRVYGGQQQVVRIDRETRLPAPKELSAKALEHLKARLPFIQGLIFSDYAKGALTPEFLRQAIPLARKQGLPVVVDPKGTDFTPYAGATVITPNIRELENAMGRPLPVWEERVAAARELRATLQLKAILVTEGAGGMTLVREEGQERLRARTPREVFDVSGAGDTVVAVLGLGLTLGLELLEAAALANLAAGVVVTKRGTAPILLSELERECLGRVHQEEKIVTLKELSFIIPHLKAQGRRVVFTNGCFDLLHVGHVRFLEDSRRLGDILIVALDTDASVRRVKGKGRPILKEGERLRMLAALSAVDYVTLFESHQLPEILRDLRPDFLTKGSNYPEEKVEGREIVMSYGGQVRLLPITDPVSVSGLINRIRGE</sequence>
<comment type="function">
    <text evidence="1 10">Catalyzes the phosphorylation of D-glycero-D-manno-heptose 7-phosphate at the C-1 position to selectively form D-glycero-beta-D-manno-heptose-1,7-bisphosphate.</text>
</comment>
<evidence type="ECO:0000256" key="7">
    <source>
        <dbReference type="ARBA" id="ARBA00022840"/>
    </source>
</evidence>
<dbReference type="EC" id="2.7.7.70" evidence="10"/>
<evidence type="ECO:0000313" key="14">
    <source>
        <dbReference type="EMBL" id="HGZ11791.1"/>
    </source>
</evidence>
<dbReference type="SUPFAM" id="SSF52374">
    <property type="entry name" value="Nucleotidylyl transferase"/>
    <property type="match status" value="1"/>
</dbReference>
<comment type="subunit">
    <text evidence="10">Homodimer.</text>
</comment>
<keyword evidence="8 10" id="KW-0511">Multifunctional enzyme</keyword>
<dbReference type="NCBIfam" id="TIGR00125">
    <property type="entry name" value="cyt_tran_rel"/>
    <property type="match status" value="1"/>
</dbReference>
<comment type="caution">
    <text evidence="14">The sequence shown here is derived from an EMBL/GenBank/DDBJ whole genome shotgun (WGS) entry which is preliminary data.</text>
</comment>
<dbReference type="Pfam" id="PF00294">
    <property type="entry name" value="PfkB"/>
    <property type="match status" value="1"/>
</dbReference>
<dbReference type="GO" id="GO:0016773">
    <property type="term" value="F:phosphotransferase activity, alcohol group as acceptor"/>
    <property type="evidence" value="ECO:0007669"/>
    <property type="project" value="InterPro"/>
</dbReference>
<dbReference type="PANTHER" id="PTHR46969">
    <property type="entry name" value="BIFUNCTIONAL PROTEIN HLDE"/>
    <property type="match status" value="1"/>
</dbReference>
<feature type="domain" description="Carbohydrate kinase PfkB" evidence="12">
    <location>
        <begin position="70"/>
        <end position="351"/>
    </location>
</feature>
<comment type="catalytic activity">
    <reaction evidence="10">
        <text>D-glycero-beta-D-manno-heptose 7-phosphate + ATP = D-glycero-beta-D-manno-heptose 1,7-bisphosphate + ADP + H(+)</text>
        <dbReference type="Rhea" id="RHEA:27473"/>
        <dbReference type="ChEBI" id="CHEBI:15378"/>
        <dbReference type="ChEBI" id="CHEBI:30616"/>
        <dbReference type="ChEBI" id="CHEBI:60204"/>
        <dbReference type="ChEBI" id="CHEBI:60208"/>
        <dbReference type="ChEBI" id="CHEBI:456216"/>
        <dbReference type="EC" id="2.7.1.167"/>
    </reaction>
</comment>
<dbReference type="InterPro" id="IPR011611">
    <property type="entry name" value="PfkB_dom"/>
</dbReference>
<evidence type="ECO:0000256" key="3">
    <source>
        <dbReference type="ARBA" id="ARBA00022679"/>
    </source>
</evidence>
<dbReference type="InterPro" id="IPR023030">
    <property type="entry name" value="Bifunc_HldE"/>
</dbReference>
<feature type="region of interest" description="Ribokinase" evidence="10">
    <location>
        <begin position="1"/>
        <end position="365"/>
    </location>
</feature>
<dbReference type="GO" id="GO:0005524">
    <property type="term" value="F:ATP binding"/>
    <property type="evidence" value="ECO:0007669"/>
    <property type="project" value="UniProtKB-UniRule"/>
</dbReference>
<comment type="similarity">
    <text evidence="10">In the N-terminal section; belongs to the carbohydrate kinase PfkB family.</text>
</comment>
<keyword evidence="6 10" id="KW-0418">Kinase</keyword>
<dbReference type="Gene3D" id="3.40.1190.20">
    <property type="match status" value="1"/>
</dbReference>
<keyword evidence="7 10" id="KW-0067">ATP-binding</keyword>
<feature type="compositionally biased region" description="Polar residues" evidence="11">
    <location>
        <begin position="9"/>
        <end position="21"/>
    </location>
</feature>
<dbReference type="AlphaFoldDB" id="A0A7C5ALQ3"/>
<dbReference type="EMBL" id="DTKJ01000042">
    <property type="protein sequence ID" value="HGZ11791.1"/>
    <property type="molecule type" value="Genomic_DNA"/>
</dbReference>